<dbReference type="RefSeq" id="WP_219871372.1">
    <property type="nucleotide sequence ID" value="NZ_JAHZIJ010000002.1"/>
</dbReference>
<gene>
    <name evidence="5" type="ORF">K0T92_05190</name>
</gene>
<feature type="domain" description="MurNAc-LAA" evidence="4">
    <location>
        <begin position="387"/>
        <end position="494"/>
    </location>
</feature>
<dbReference type="Pfam" id="PF01520">
    <property type="entry name" value="Amidase_3"/>
    <property type="match status" value="1"/>
</dbReference>
<dbReference type="PANTHER" id="PTHR30404:SF0">
    <property type="entry name" value="N-ACETYLMURAMOYL-L-ALANINE AMIDASE AMIC"/>
    <property type="match status" value="1"/>
</dbReference>
<dbReference type="EMBL" id="JAHZIJ010000002">
    <property type="protein sequence ID" value="MBW7474129.1"/>
    <property type="molecule type" value="Genomic_DNA"/>
</dbReference>
<dbReference type="SUPFAM" id="SSF53187">
    <property type="entry name" value="Zn-dependent exopeptidases"/>
    <property type="match status" value="1"/>
</dbReference>
<dbReference type="EC" id="3.5.1.28" evidence="5"/>
<evidence type="ECO:0000313" key="5">
    <source>
        <dbReference type="EMBL" id="MBW7474129.1"/>
    </source>
</evidence>
<feature type="chain" id="PRO_5046268576" evidence="3">
    <location>
        <begin position="25"/>
        <end position="500"/>
    </location>
</feature>
<dbReference type="InterPro" id="IPR012854">
    <property type="entry name" value="Cu_amine_oxidase-like_N"/>
</dbReference>
<dbReference type="Gene3D" id="3.30.457.10">
    <property type="entry name" value="Copper amine oxidase-like, N-terminal domain"/>
    <property type="match status" value="1"/>
</dbReference>
<name>A0ABS7D2P6_9BACL</name>
<sequence length="500" mass="54394">MKKFVTAVLLLSFLISMLPSVSLAAVVTPKLYLNGIQLQTKAEPKLIGQSTFVPIRTVTEGLGFDVTWQSPHVTIFNGETNMRLTIGSKKAIVNEAEVSLDAPAINTNDTTLVPLRFVSEQFGLDVNWDKQTKSVYLNEKQSEVLPPVTETGPDGDGSSGESPAPDGNGTGSNPENGGETPTGDTATLSSISYDGLGSIRLDYTGQAGQVKTEVLHNPERVVVDVPNMKFDTNFSPGFLSSASNSTKLGEMLTDGHASLLKVRFSLYSQETSTIRVVMDLNAPTAFNIVEEEGALRIDMLEPTGPITVPDPGTVIPPIPVEKGVYKVVIDAGHGDHDPGAISVSKRKEKDFNLAIALKVQALLLKESKLKPYLTRVDDTFIPLDDRVKFANDLKADLFISIHANSYKPETNGTETYYNRDNSRALADIMHKHLVKGTGLVDRKVRKASFKVIKYTTMPAVLLEAGYLSSKKDEPVLFNETTQNRIAAEIVAGIKEYLKIQ</sequence>
<dbReference type="CDD" id="cd02696">
    <property type="entry name" value="MurNAc-LAA"/>
    <property type="match status" value="1"/>
</dbReference>
<feature type="region of interest" description="Disordered" evidence="2">
    <location>
        <begin position="138"/>
        <end position="189"/>
    </location>
</feature>
<organism evidence="5 6">
    <name type="scientific">Paenibacillus oenotherae</name>
    <dbReference type="NCBI Taxonomy" id="1435645"/>
    <lineage>
        <taxon>Bacteria</taxon>
        <taxon>Bacillati</taxon>
        <taxon>Bacillota</taxon>
        <taxon>Bacilli</taxon>
        <taxon>Bacillales</taxon>
        <taxon>Paenibacillaceae</taxon>
        <taxon>Paenibacillus</taxon>
    </lineage>
</organism>
<dbReference type="Proteomes" id="UP000812277">
    <property type="component" value="Unassembled WGS sequence"/>
</dbReference>
<proteinExistence type="predicted"/>
<dbReference type="SUPFAM" id="SSF55383">
    <property type="entry name" value="Copper amine oxidase, domain N"/>
    <property type="match status" value="1"/>
</dbReference>
<evidence type="ECO:0000256" key="3">
    <source>
        <dbReference type="SAM" id="SignalP"/>
    </source>
</evidence>
<comment type="caution">
    <text evidence="5">The sequence shown here is derived from an EMBL/GenBank/DDBJ whole genome shotgun (WGS) entry which is preliminary data.</text>
</comment>
<dbReference type="Gene3D" id="2.60.40.3500">
    <property type="match status" value="1"/>
</dbReference>
<dbReference type="InterPro" id="IPR002508">
    <property type="entry name" value="MurNAc-LAA_cat"/>
</dbReference>
<feature type="signal peptide" evidence="3">
    <location>
        <begin position="1"/>
        <end position="24"/>
    </location>
</feature>
<dbReference type="InterPro" id="IPR036582">
    <property type="entry name" value="Mao_N_sf"/>
</dbReference>
<dbReference type="PANTHER" id="PTHR30404">
    <property type="entry name" value="N-ACETYLMURAMOYL-L-ALANINE AMIDASE"/>
    <property type="match status" value="1"/>
</dbReference>
<dbReference type="SMART" id="SM00646">
    <property type="entry name" value="Ami_3"/>
    <property type="match status" value="1"/>
</dbReference>
<dbReference type="Gene3D" id="3.40.630.40">
    <property type="entry name" value="Zn-dependent exopeptidases"/>
    <property type="match status" value="1"/>
</dbReference>
<protein>
    <submittedName>
        <fullName evidence="5">N-acetylmuramoyl-L-alanine amidase</fullName>
        <ecNumber evidence="5">3.5.1.28</ecNumber>
    </submittedName>
</protein>
<dbReference type="GO" id="GO:0008745">
    <property type="term" value="F:N-acetylmuramoyl-L-alanine amidase activity"/>
    <property type="evidence" value="ECO:0007669"/>
    <property type="project" value="UniProtKB-EC"/>
</dbReference>
<keyword evidence="3" id="KW-0732">Signal</keyword>
<dbReference type="Pfam" id="PF07833">
    <property type="entry name" value="Cu_amine_oxidN1"/>
    <property type="match status" value="1"/>
</dbReference>
<evidence type="ECO:0000259" key="4">
    <source>
        <dbReference type="SMART" id="SM00646"/>
    </source>
</evidence>
<keyword evidence="6" id="KW-1185">Reference proteome</keyword>
<accession>A0ABS7D2P6</accession>
<evidence type="ECO:0000313" key="6">
    <source>
        <dbReference type="Proteomes" id="UP000812277"/>
    </source>
</evidence>
<evidence type="ECO:0000256" key="1">
    <source>
        <dbReference type="ARBA" id="ARBA00022801"/>
    </source>
</evidence>
<reference evidence="5 6" key="1">
    <citation type="submission" date="2021-07" db="EMBL/GenBank/DDBJ databases">
        <title>Paenibacillus radiodurans sp. nov., isolated from the southeastern edge of Tengger Desert.</title>
        <authorList>
            <person name="Zhang G."/>
        </authorList>
    </citation>
    <scope>NUCLEOTIDE SEQUENCE [LARGE SCALE GENOMIC DNA]</scope>
    <source>
        <strain evidence="5 6">DT7-4</strain>
    </source>
</reference>
<keyword evidence="1 5" id="KW-0378">Hydrolase</keyword>
<dbReference type="InterPro" id="IPR050695">
    <property type="entry name" value="N-acetylmuramoyl_amidase_3"/>
</dbReference>
<evidence type="ECO:0000256" key="2">
    <source>
        <dbReference type="SAM" id="MobiDB-lite"/>
    </source>
</evidence>